<dbReference type="InterPro" id="IPR011006">
    <property type="entry name" value="CheY-like_superfamily"/>
</dbReference>
<reference evidence="7 8" key="1">
    <citation type="submission" date="2014-09" db="EMBL/GenBank/DDBJ databases">
        <title>Draft Genome Sequence of Draconibacterium sp. JN14CK-3.</title>
        <authorList>
            <person name="Dong C."/>
            <person name="Lai Q."/>
            <person name="Shao Z."/>
        </authorList>
    </citation>
    <scope>NUCLEOTIDE SEQUENCE [LARGE SCALE GENOMIC DNA]</scope>
    <source>
        <strain evidence="7 8">JN14CK-3</strain>
    </source>
</reference>
<dbReference type="SUPFAM" id="SSF52172">
    <property type="entry name" value="CheY-like"/>
    <property type="match status" value="1"/>
</dbReference>
<dbReference type="PROSITE" id="PS50110">
    <property type="entry name" value="RESPONSE_REGULATORY"/>
    <property type="match status" value="1"/>
</dbReference>
<dbReference type="CDD" id="cd06170">
    <property type="entry name" value="LuxR_C_like"/>
    <property type="match status" value="1"/>
</dbReference>
<evidence type="ECO:0000256" key="4">
    <source>
        <dbReference type="PROSITE-ProRule" id="PRU00169"/>
    </source>
</evidence>
<proteinExistence type="predicted"/>
<dbReference type="Pfam" id="PF00072">
    <property type="entry name" value="Response_reg"/>
    <property type="match status" value="1"/>
</dbReference>
<dbReference type="GO" id="GO:0003677">
    <property type="term" value="F:DNA binding"/>
    <property type="evidence" value="ECO:0007669"/>
    <property type="project" value="UniProtKB-KW"/>
</dbReference>
<keyword evidence="1" id="KW-0805">Transcription regulation</keyword>
<keyword evidence="8" id="KW-1185">Reference proteome</keyword>
<name>A0A0D8J586_9BACT</name>
<evidence type="ECO:0000259" key="5">
    <source>
        <dbReference type="PROSITE" id="PS50043"/>
    </source>
</evidence>
<dbReference type="Gene3D" id="1.10.10.10">
    <property type="entry name" value="Winged helix-like DNA-binding domain superfamily/Winged helix DNA-binding domain"/>
    <property type="match status" value="1"/>
</dbReference>
<dbReference type="Pfam" id="PF00196">
    <property type="entry name" value="GerE"/>
    <property type="match status" value="1"/>
</dbReference>
<dbReference type="STRING" id="1544798.LH29_24070"/>
<dbReference type="AlphaFoldDB" id="A0A0D8J586"/>
<evidence type="ECO:0000256" key="2">
    <source>
        <dbReference type="ARBA" id="ARBA00023125"/>
    </source>
</evidence>
<organism evidence="7 8">
    <name type="scientific">Draconibacterium sediminis</name>
    <dbReference type="NCBI Taxonomy" id="1544798"/>
    <lineage>
        <taxon>Bacteria</taxon>
        <taxon>Pseudomonadati</taxon>
        <taxon>Bacteroidota</taxon>
        <taxon>Bacteroidia</taxon>
        <taxon>Marinilabiliales</taxon>
        <taxon>Prolixibacteraceae</taxon>
        <taxon>Draconibacterium</taxon>
    </lineage>
</organism>
<dbReference type="InterPro" id="IPR001789">
    <property type="entry name" value="Sig_transdc_resp-reg_receiver"/>
</dbReference>
<gene>
    <name evidence="7" type="ORF">LH29_24070</name>
</gene>
<dbReference type="SUPFAM" id="SSF46894">
    <property type="entry name" value="C-terminal effector domain of the bipartite response regulators"/>
    <property type="match status" value="1"/>
</dbReference>
<keyword evidence="3" id="KW-0804">Transcription</keyword>
<dbReference type="PRINTS" id="PR00038">
    <property type="entry name" value="HTHLUXR"/>
</dbReference>
<evidence type="ECO:0000256" key="3">
    <source>
        <dbReference type="ARBA" id="ARBA00023163"/>
    </source>
</evidence>
<accession>A0A0D8J586</accession>
<feature type="domain" description="Response regulatory" evidence="6">
    <location>
        <begin position="7"/>
        <end position="123"/>
    </location>
</feature>
<evidence type="ECO:0000313" key="7">
    <source>
        <dbReference type="EMBL" id="KJF41686.1"/>
    </source>
</evidence>
<evidence type="ECO:0008006" key="9">
    <source>
        <dbReference type="Google" id="ProtNLM"/>
    </source>
</evidence>
<dbReference type="EMBL" id="JRHC01000010">
    <property type="protein sequence ID" value="KJF41686.1"/>
    <property type="molecule type" value="Genomic_DNA"/>
</dbReference>
<dbReference type="RefSeq" id="WP_045033723.1">
    <property type="nucleotide sequence ID" value="NZ_JRHC01000010.1"/>
</dbReference>
<dbReference type="PANTHER" id="PTHR44688">
    <property type="entry name" value="DNA-BINDING TRANSCRIPTIONAL ACTIVATOR DEVR_DOSR"/>
    <property type="match status" value="1"/>
</dbReference>
<dbReference type="GO" id="GO:0006355">
    <property type="term" value="P:regulation of DNA-templated transcription"/>
    <property type="evidence" value="ECO:0007669"/>
    <property type="project" value="InterPro"/>
</dbReference>
<dbReference type="SMART" id="SM00421">
    <property type="entry name" value="HTH_LUXR"/>
    <property type="match status" value="1"/>
</dbReference>
<sequence length="332" mass="38287">MKTTQSNLLLIGESEASSKMFIDVLAKENYHVTFVSNIEIAIQKLMKELPDLIICFYDVNELNGFQVYNILDNEILKNEIPFIIIFNQFRKNEFFVAVELGIDSFIFPPFDQERILNIVQKQLIKNMERKAYGAIKFDSICRMIPYGVFVADDKCITQTNETFDKLANFATKKNGNYLLSEVFALNTGYEDELKLSRFMNGLTKDCRLNRIRIHGRENEYFNLYFSLVKKRGSSSKIIGVVIPLKDKEQLAEVNYLNTKNSVKYLDPNVITARERQVLQLSATGVPIKQIAERLGISERTVEKHRSNIIQKTDCGNIMEAVFMFGKNHMLNV</sequence>
<dbReference type="CDD" id="cd00156">
    <property type="entry name" value="REC"/>
    <property type="match status" value="1"/>
</dbReference>
<evidence type="ECO:0000256" key="1">
    <source>
        <dbReference type="ARBA" id="ARBA00023015"/>
    </source>
</evidence>
<dbReference type="InterPro" id="IPR016032">
    <property type="entry name" value="Sig_transdc_resp-reg_C-effctor"/>
</dbReference>
<comment type="caution">
    <text evidence="7">The sequence shown here is derived from an EMBL/GenBank/DDBJ whole genome shotgun (WGS) entry which is preliminary data.</text>
</comment>
<dbReference type="InterPro" id="IPR036388">
    <property type="entry name" value="WH-like_DNA-bd_sf"/>
</dbReference>
<dbReference type="OrthoDB" id="9781208at2"/>
<dbReference type="InterPro" id="IPR000792">
    <property type="entry name" value="Tscrpt_reg_LuxR_C"/>
</dbReference>
<comment type="caution">
    <text evidence="4">Lacks conserved residue(s) required for the propagation of feature annotation.</text>
</comment>
<evidence type="ECO:0000313" key="8">
    <source>
        <dbReference type="Proteomes" id="UP000032544"/>
    </source>
</evidence>
<dbReference type="GO" id="GO:0000160">
    <property type="term" value="P:phosphorelay signal transduction system"/>
    <property type="evidence" value="ECO:0007669"/>
    <property type="project" value="InterPro"/>
</dbReference>
<dbReference type="Gene3D" id="3.40.50.2300">
    <property type="match status" value="1"/>
</dbReference>
<dbReference type="Proteomes" id="UP000032544">
    <property type="component" value="Unassembled WGS sequence"/>
</dbReference>
<evidence type="ECO:0000259" key="6">
    <source>
        <dbReference type="PROSITE" id="PS50110"/>
    </source>
</evidence>
<keyword evidence="2" id="KW-0238">DNA-binding</keyword>
<feature type="domain" description="HTH luxR-type" evidence="5">
    <location>
        <begin position="263"/>
        <end position="328"/>
    </location>
</feature>
<dbReference type="PROSITE" id="PS50043">
    <property type="entry name" value="HTH_LUXR_2"/>
    <property type="match status" value="1"/>
</dbReference>
<protein>
    <recommendedName>
        <fullName evidence="9">LuxR family transcriptional regulator</fullName>
    </recommendedName>
</protein>
<dbReference type="PANTHER" id="PTHR44688:SF16">
    <property type="entry name" value="DNA-BINDING TRANSCRIPTIONAL ACTIVATOR DEVR_DOSR"/>
    <property type="match status" value="1"/>
</dbReference>